<organism evidence="2 3">
    <name type="scientific">Methanobrevibacter millerae</name>
    <dbReference type="NCBI Taxonomy" id="230361"/>
    <lineage>
        <taxon>Archaea</taxon>
        <taxon>Methanobacteriati</taxon>
        <taxon>Methanobacteriota</taxon>
        <taxon>Methanomada group</taxon>
        <taxon>Methanobacteria</taxon>
        <taxon>Methanobacteriales</taxon>
        <taxon>Methanobacteriaceae</taxon>
        <taxon>Methanobrevibacter</taxon>
    </lineage>
</organism>
<feature type="transmembrane region" description="Helical" evidence="1">
    <location>
        <begin position="12"/>
        <end position="31"/>
    </location>
</feature>
<dbReference type="PATRIC" id="fig|230361.4.peg.2384"/>
<dbReference type="KEGG" id="mmil:sm9_2310"/>
<keyword evidence="1" id="KW-1133">Transmembrane helix</keyword>
<evidence type="ECO:0000313" key="3">
    <source>
        <dbReference type="Proteomes" id="UP000067738"/>
    </source>
</evidence>
<dbReference type="OrthoDB" id="82543at2157"/>
<dbReference type="Proteomes" id="UP000067738">
    <property type="component" value="Chromosome"/>
</dbReference>
<protein>
    <submittedName>
        <fullName evidence="2">Uncharacterized protein</fullName>
    </submittedName>
</protein>
<reference evidence="2 3" key="1">
    <citation type="submission" date="2015-04" db="EMBL/GenBank/DDBJ databases">
        <title>The complete genome sequence of the rumen methanogen Methanobrevibacter millerae SM9.</title>
        <authorList>
            <person name="Leahy S.C."/>
            <person name="Kelly W.J."/>
            <person name="Pacheco D.M."/>
            <person name="Li D."/>
            <person name="Altermann E."/>
            <person name="Attwood G.T."/>
        </authorList>
    </citation>
    <scope>NUCLEOTIDE SEQUENCE [LARGE SCALE GENOMIC DNA]</scope>
    <source>
        <strain evidence="2 3">SM9</strain>
    </source>
</reference>
<gene>
    <name evidence="2" type="ORF">sm9_2310</name>
</gene>
<accession>A0A0U2V6Z2</accession>
<proteinExistence type="predicted"/>
<dbReference type="EMBL" id="CP011266">
    <property type="protein sequence ID" value="ALT70066.1"/>
    <property type="molecule type" value="Genomic_DNA"/>
</dbReference>
<keyword evidence="3" id="KW-1185">Reference proteome</keyword>
<dbReference type="AlphaFoldDB" id="A0A0U2V6Z2"/>
<evidence type="ECO:0000256" key="1">
    <source>
        <dbReference type="SAM" id="Phobius"/>
    </source>
</evidence>
<evidence type="ECO:0000313" key="2">
    <source>
        <dbReference type="EMBL" id="ALT70066.1"/>
    </source>
</evidence>
<dbReference type="RefSeq" id="WP_058740263.1">
    <property type="nucleotide sequence ID" value="NZ_CP011266.1"/>
</dbReference>
<dbReference type="GeneID" id="26737268"/>
<name>A0A0U2V6Z2_9EURY</name>
<sequence>MYSKIDNKGNIITGTTVILIVSIMLIVIFIVNSINYMENENINSISNDNFKYIIKDYNNNLEQLGRDSIAEETEKLYHAHIIHDSRKDIKKILNNKLKEVNKEYKEKYGINIRSEVLSVESTDSPWKVLFKVRIKADKDTNQFDGILESNSSIEGLKDPLPYAKLPKIYNNINNDGKKIHYFQALAQYLRLHNVDSYESYILATSPLFIKKCPYDPYIHHGDGNTLKECLKQGYFHESADGSCYLCRLDGKGVCPHYGMEVFIQTHTPLTNESVSCSDHVVFHDRYTGEKLNKYDINSLILDSSHAKKYGLVHEDG</sequence>
<keyword evidence="1" id="KW-0812">Transmembrane</keyword>
<keyword evidence="1" id="KW-0472">Membrane</keyword>